<name>A0A0S7BZK5_9BACT</name>
<dbReference type="PATRIC" id="fig|1678841.3.peg.1"/>
<dbReference type="Gene3D" id="2.60.40.2810">
    <property type="match status" value="1"/>
</dbReference>
<dbReference type="Proteomes" id="UP000053091">
    <property type="component" value="Unassembled WGS sequence"/>
</dbReference>
<evidence type="ECO:0000313" key="2">
    <source>
        <dbReference type="Proteomes" id="UP000053091"/>
    </source>
</evidence>
<dbReference type="EMBL" id="DF968182">
    <property type="protein sequence ID" value="GAP41875.1"/>
    <property type="molecule type" value="Genomic_DNA"/>
</dbReference>
<dbReference type="Pfam" id="PF17963">
    <property type="entry name" value="Big_9"/>
    <property type="match status" value="1"/>
</dbReference>
<sequence>MCEGSSYSIDATVTDAATITWTSSGTGSFSNATIEDPTYTPSAADILNGTVTLTLTVTSATGCVDATDFMVLTINPQAIVSAGDDATICEGSTYTLSTATATDYTSLLWTSSGTGTFDDATILAATYTPSAADIAAGSVTLTLTAQSAAPCVSATDAMVLTISLQATADAGTDATICEGSSYTLTTASATNATLVNWSSNGTGSFDNVNLVNATYTPSAADILNGSVILTMTVTSASPCVGDTDQMTLTINPQALVSAGTDATICEGSTYTLSTATATDYTSLLWTSSGTGTFDDASILAATYTPSAADIAAGSVILTLTAQSAAPCVSATDDIVLTISLQATADAGIDATICESDGSYFISDATTTNAASILWITSGTGSFSNPTAQNPIYTPSQNDIDDGFVYLTMTANSVAPCANAIDQMTLFISRNVVVNAGSNANICEGNSYILENATAQYASSIMWTTSGTGYYTDPTILNAEYNPSADDIASGTVILTLTGTPSAPCLPGSDFMVLTIDRQAVANAGPDATICGATPYHLSGATAINHTSVIWSTSGTGSFNSPFSTNPVYTPSQNDIDDGSVVLTMTAISTGVCATDTDDMTLTILAPVTVNAGEDALICEGSVYQVTTASAVNTTGILWTTDGTGTFDDATIINPVYTPSMDDIASGIVTLTLTGIANAPCTDVTDQMVINISRQTIVTAGDDATICEGSSYELNGATAIYQQSVLWTSSGSGFFSNAGAVNPSYTPSISDIINGSVILTITGTSNSPCAIDQDQMLLTISRQAYVNAGPDAATCGTEPYAIAGATAGNFISLLWTTSGTGSFNDATLLNPVYTPGAGDLALGTVTLTLTAQSDSPCVTSTDSMVLNVILAATASAGDDATICEGNPYTLNTAVVSNATTVLWTTSGTGFFADPTVVNATYTPSASDILNGIVVLTVNAYSAAPCTGDSDSMTLFINDQATVSAGPDASSCGATPYLLSGATASDYTSLSWTTSGTGTFSDATALNPVYTPSAADVASGSVVLTLTATSTAPCATVSDAMTLTLPQQASANAGEDATICEGSTYTLSTAVASNATGVLWTTSGTGSYNNATLQNPTYTPSASDILNGSVTLTMTVTSAAPCGNSSDQMVLSISQQAVVNAGPDASICEGETHTLSGATATNVIGVLWTTSGTGTFSDPTAINPVYTPSLTDLNNGSVVLTITGTSAAPCGNVSDFMVLTLSRQAIANAGPDATICAGGSYTLSGASALFETSVFWTTSGTGTFSSQYMENPTYYPSQNDIDDGQVILSMTAYSDGTCPSSTDQMILTISNTVTVNAGSDVTICEGSVHLLLDASATNTTSLLWTTSGTGTFDDPTILNAVYTPSLTDIVNGIVVLTLTGQAPEPCQPVSDEMVLTIYRQTNVNAGDDAAICEGSVHTLSGASAAFAQSVLWTTNGSGTFSNAGLVNTVYTPSAADILNGSVVLTITGYAQAPCQNSQDAMVLTITKQAIVDAGENARICENETLTLSDATAGNAVSLLWTSNGDGSFDDATLLNAIYTPGTNDIITGSVMLTLTAQSAGNCVPVSDQMILWISRQAIVTAGDDANICEGGSFTLTGGSAQYHSSVYWTTSGTGIFNNPNIQNPVYTPSVSDIANGQVVLTITAESAQGCAPAVDQMVLTFSRLPYATAGPDMAICQNEQFTILMATATNYSEVLWTTTGSGTLLNANTLNPTYIPGINETGLVEFTLTAIGEGGCSSLNSTDKMLLTIYESVVVDAGEDQTIAFNTNTMLEVVATGGSGAYAFNWQPSSLLYYANTSNPVTRNLTDHTRFYILVTDLVTGCQSTDSVMVFLEGINYPPVAIDDYDTTAFEKPITINILANDSDPENGALSVGICANPVNGLVVVNSNGTITYTPYAGYSGADSICYRICDKGEPMQCAEAMVYIQVMPEPQIEDLVIYNGVSPNGDGMNDTWKIKGIEGFPDNEVKIFNRWGTKIWESRNYDNDGVAWDATNKRGDRVPDGTYYYILEIKDVKTFTGWIYVRSED</sequence>
<protein>
    <submittedName>
        <fullName evidence="1">Protein containing gliding motility-associated C-terminal domain</fullName>
    </submittedName>
</protein>
<organism evidence="1">
    <name type="scientific">Lentimicrobium saccharophilum</name>
    <dbReference type="NCBI Taxonomy" id="1678841"/>
    <lineage>
        <taxon>Bacteria</taxon>
        <taxon>Pseudomonadati</taxon>
        <taxon>Bacteroidota</taxon>
        <taxon>Bacteroidia</taxon>
        <taxon>Bacteroidales</taxon>
        <taxon>Lentimicrobiaceae</taxon>
        <taxon>Lentimicrobium</taxon>
    </lineage>
</organism>
<accession>A0A0S7BZK5</accession>
<dbReference type="NCBIfam" id="TIGR04131">
    <property type="entry name" value="Bac_Flav_CTERM"/>
    <property type="match status" value="1"/>
</dbReference>
<dbReference type="STRING" id="1678841.TBC1_111"/>
<dbReference type="InterPro" id="IPR026341">
    <property type="entry name" value="T9SS_type_B"/>
</dbReference>
<keyword evidence="2" id="KW-1185">Reference proteome</keyword>
<proteinExistence type="predicted"/>
<gene>
    <name evidence="1" type="ORF">TBC1_111</name>
</gene>
<dbReference type="Pfam" id="PF13585">
    <property type="entry name" value="CHU_C"/>
    <property type="match status" value="1"/>
</dbReference>
<evidence type="ECO:0000313" key="1">
    <source>
        <dbReference type="EMBL" id="GAP41875.1"/>
    </source>
</evidence>
<reference evidence="1" key="1">
    <citation type="journal article" date="2015" name="Genome Announc.">
        <title>Draft Genome Sequence of Bacteroidales Strain TBC1, a Novel Isolate from a Methanogenic Wastewater Treatment System.</title>
        <authorList>
            <person name="Tourlousse D.M."/>
            <person name="Matsuura N."/>
            <person name="Sun L."/>
            <person name="Toyonaga M."/>
            <person name="Kuroda K."/>
            <person name="Ohashi A."/>
            <person name="Cruz R."/>
            <person name="Yamaguchi T."/>
            <person name="Sekiguchi Y."/>
        </authorList>
    </citation>
    <scope>NUCLEOTIDE SEQUENCE [LARGE SCALE GENOMIC DNA]</scope>
    <source>
        <strain evidence="1">TBC1</strain>
    </source>
</reference>